<dbReference type="Proteomes" id="UP000184066">
    <property type="component" value="Unassembled WGS sequence"/>
</dbReference>
<dbReference type="Gene3D" id="3.40.640.10">
    <property type="entry name" value="Type I PLP-dependent aspartate aminotransferase-like (Major domain)"/>
    <property type="match status" value="1"/>
</dbReference>
<name>A0A1M7TY15_9RHOB</name>
<dbReference type="SUPFAM" id="SSF53383">
    <property type="entry name" value="PLP-dependent transferases"/>
    <property type="match status" value="1"/>
</dbReference>
<dbReference type="Pfam" id="PF00266">
    <property type="entry name" value="Aminotran_5"/>
    <property type="match status" value="1"/>
</dbReference>
<evidence type="ECO:0000256" key="6">
    <source>
        <dbReference type="RuleBase" id="RU004075"/>
    </source>
</evidence>
<dbReference type="RefSeq" id="WP_072748262.1">
    <property type="nucleotide sequence ID" value="NZ_FOHL01000010.1"/>
</dbReference>
<keyword evidence="9" id="KW-0670">Pyruvate</keyword>
<evidence type="ECO:0000256" key="5">
    <source>
        <dbReference type="PIRSR" id="PIRSR000524-50"/>
    </source>
</evidence>
<keyword evidence="10" id="KW-1185">Reference proteome</keyword>
<dbReference type="PROSITE" id="PS00595">
    <property type="entry name" value="AA_TRANSFER_CLASS_5"/>
    <property type="match status" value="1"/>
</dbReference>
<feature type="modified residue" description="N6-(pyridoxal phosphate)lysine" evidence="5">
    <location>
        <position position="199"/>
    </location>
</feature>
<dbReference type="InterPro" id="IPR015422">
    <property type="entry name" value="PyrdxlP-dep_Trfase_small"/>
</dbReference>
<reference evidence="9 10" key="1">
    <citation type="submission" date="2016-12" db="EMBL/GenBank/DDBJ databases">
        <authorList>
            <person name="Song W.-J."/>
            <person name="Kurnit D.M."/>
        </authorList>
    </citation>
    <scope>NUCLEOTIDE SEQUENCE [LARGE SCALE GENOMIC DNA]</scope>
    <source>
        <strain evidence="9 10">CGMCC 1.10808</strain>
    </source>
</reference>
<dbReference type="PANTHER" id="PTHR21152">
    <property type="entry name" value="AMINOTRANSFERASE CLASS V"/>
    <property type="match status" value="1"/>
</dbReference>
<organism evidence="9 10">
    <name type="scientific">Oceanicella actignis</name>
    <dbReference type="NCBI Taxonomy" id="1189325"/>
    <lineage>
        <taxon>Bacteria</taxon>
        <taxon>Pseudomonadati</taxon>
        <taxon>Pseudomonadota</taxon>
        <taxon>Alphaproteobacteria</taxon>
        <taxon>Rhodobacterales</taxon>
        <taxon>Paracoccaceae</taxon>
        <taxon>Oceanicella</taxon>
    </lineage>
</organism>
<gene>
    <name evidence="9" type="ORF">SAMN05216200_11185</name>
</gene>
<dbReference type="InterPro" id="IPR020578">
    <property type="entry name" value="Aminotrans_V_PyrdxlP_BS"/>
</dbReference>
<evidence type="ECO:0000256" key="4">
    <source>
        <dbReference type="PIRSR" id="PIRSR000524-1"/>
    </source>
</evidence>
<evidence type="ECO:0000313" key="10">
    <source>
        <dbReference type="Proteomes" id="UP000184066"/>
    </source>
</evidence>
<dbReference type="EMBL" id="FRDL01000011">
    <property type="protein sequence ID" value="SHN75636.1"/>
    <property type="molecule type" value="Genomic_DNA"/>
</dbReference>
<evidence type="ECO:0000256" key="2">
    <source>
        <dbReference type="ARBA" id="ARBA00009236"/>
    </source>
</evidence>
<keyword evidence="3 5" id="KW-0663">Pyridoxal phosphate</keyword>
<dbReference type="Gene3D" id="3.90.1150.10">
    <property type="entry name" value="Aspartate Aminotransferase, domain 1"/>
    <property type="match status" value="1"/>
</dbReference>
<dbReference type="GO" id="GO:0008453">
    <property type="term" value="F:alanine-glyoxylate transaminase activity"/>
    <property type="evidence" value="ECO:0007669"/>
    <property type="project" value="TreeGrafter"/>
</dbReference>
<sequence>MSLRFGREFVAIPGPSVIPDRVLAAMHRPAPNIYEGEIIALTESVLADLAELARTRQARPVIYVANGHGAWEAAIANLFSRGERALVLDAGRFAAGWGEMAARMGVEVELIATDGRRAVDPQALEDRLRADKERRIKAVLTVQVDTASSALNDVAALRAAIDAAGHPALLCVDCIACLGSIPFEMDAWGVDVMVGAGQKGLMTPPGLGFVWVGPRAWAAQGDLVTQYWDWRARAEPELFYQRFCGTCPTHHLFALREALTMLLREEGLEAAWRRHRALAEAVRACVAGWAEGGALEFNVLAPEQRSDVVTTILARGVDAEAMRLRAHRELGLVLGVGLGPFAGQAFRIGHMGHLNPPMILGALGAAEAALIAQGAPLRSGLAAAAETIARHMDKDGR</sequence>
<comment type="similarity">
    <text evidence="2 6">Belongs to the class-V pyridoxal-phosphate-dependent aminotransferase family.</text>
</comment>
<feature type="binding site" evidence="4">
    <location>
        <position position="347"/>
    </location>
    <ligand>
        <name>substrate</name>
    </ligand>
</feature>
<dbReference type="GO" id="GO:0019265">
    <property type="term" value="P:glycine biosynthetic process, by transamination of glyoxylate"/>
    <property type="evidence" value="ECO:0007669"/>
    <property type="project" value="TreeGrafter"/>
</dbReference>
<protein>
    <submittedName>
        <fullName evidence="9">Alanine-glyoxylate transaminase / serine-glyoxylate transaminase / serine-pyruvate transaminase</fullName>
    </submittedName>
</protein>
<dbReference type="AlphaFoldDB" id="A0A1M7TY15"/>
<dbReference type="InterPro" id="IPR015424">
    <property type="entry name" value="PyrdxlP-dep_Trfase"/>
</dbReference>
<feature type="domain" description="Aminotransferase class V" evidence="8">
    <location>
        <begin position="34"/>
        <end position="322"/>
    </location>
</feature>
<dbReference type="InterPro" id="IPR000192">
    <property type="entry name" value="Aminotrans_V_dom"/>
</dbReference>
<evidence type="ECO:0000259" key="8">
    <source>
        <dbReference type="Pfam" id="PF00266"/>
    </source>
</evidence>
<dbReference type="PANTHER" id="PTHR21152:SF40">
    <property type="entry name" value="ALANINE--GLYOXYLATE AMINOTRANSFERASE"/>
    <property type="match status" value="1"/>
</dbReference>
<comment type="cofactor">
    <cofactor evidence="1 5 7">
        <name>pyridoxal 5'-phosphate</name>
        <dbReference type="ChEBI" id="CHEBI:597326"/>
    </cofactor>
</comment>
<dbReference type="PIRSF" id="PIRSF000524">
    <property type="entry name" value="SPT"/>
    <property type="match status" value="1"/>
</dbReference>
<dbReference type="GO" id="GO:0004760">
    <property type="term" value="F:L-serine-pyruvate transaminase activity"/>
    <property type="evidence" value="ECO:0007669"/>
    <property type="project" value="TreeGrafter"/>
</dbReference>
<dbReference type="STRING" id="1189325.SAMN04488119_11085"/>
<dbReference type="InterPro" id="IPR024169">
    <property type="entry name" value="SP_NH2Trfase/AEP_transaminase"/>
</dbReference>
<evidence type="ECO:0000313" key="9">
    <source>
        <dbReference type="EMBL" id="SHN75636.1"/>
    </source>
</evidence>
<dbReference type="OrthoDB" id="389074at2"/>
<evidence type="ECO:0000256" key="1">
    <source>
        <dbReference type="ARBA" id="ARBA00001933"/>
    </source>
</evidence>
<evidence type="ECO:0000256" key="7">
    <source>
        <dbReference type="RuleBase" id="RU004504"/>
    </source>
</evidence>
<proteinExistence type="inferred from homology"/>
<evidence type="ECO:0000256" key="3">
    <source>
        <dbReference type="ARBA" id="ARBA00022898"/>
    </source>
</evidence>
<accession>A0A1M7TY15</accession>
<dbReference type="InterPro" id="IPR015421">
    <property type="entry name" value="PyrdxlP-dep_Trfase_major"/>
</dbReference>